<dbReference type="AlphaFoldDB" id="A0A1Y5TF69"/>
<accession>A0A1Y5TF69</accession>
<sequence length="169" mass="19187">MTLGVVIERRTSNHPWQDHFWLPAGVIVGAPPTARWRLLAEGDGWQRFHAATLELVLHRSETEAYRVNLSNETPVLYVVLRPDEREVENDIAVHMVTASPFEAQDYLDSGEEIVEPVEMPPGIIAWVQGYIDRHHVDERFLKRKRRPHNPDGGAFAPEPRVMPKGTGIG</sequence>
<evidence type="ECO:0008006" key="4">
    <source>
        <dbReference type="Google" id="ProtNLM"/>
    </source>
</evidence>
<dbReference type="Pfam" id="PF11749">
    <property type="entry name" value="DUF3305"/>
    <property type="match status" value="1"/>
</dbReference>
<dbReference type="Proteomes" id="UP000193200">
    <property type="component" value="Unassembled WGS sequence"/>
</dbReference>
<keyword evidence="3" id="KW-1185">Reference proteome</keyword>
<name>A0A1Y5TF69_9PROT</name>
<dbReference type="InParanoid" id="A0A1Y5TF69"/>
<proteinExistence type="predicted"/>
<gene>
    <name evidence="2" type="ORF">OCH7691_02664</name>
</gene>
<dbReference type="EMBL" id="FWFR01000002">
    <property type="protein sequence ID" value="SLN60510.1"/>
    <property type="molecule type" value="Genomic_DNA"/>
</dbReference>
<evidence type="ECO:0000313" key="2">
    <source>
        <dbReference type="EMBL" id="SLN60510.1"/>
    </source>
</evidence>
<organism evidence="2 3">
    <name type="scientific">Oceanibacterium hippocampi</name>
    <dbReference type="NCBI Taxonomy" id="745714"/>
    <lineage>
        <taxon>Bacteria</taxon>
        <taxon>Pseudomonadati</taxon>
        <taxon>Pseudomonadota</taxon>
        <taxon>Alphaproteobacteria</taxon>
        <taxon>Sneathiellales</taxon>
        <taxon>Sneathiellaceae</taxon>
        <taxon>Oceanibacterium</taxon>
    </lineage>
</organism>
<feature type="region of interest" description="Disordered" evidence="1">
    <location>
        <begin position="143"/>
        <end position="169"/>
    </location>
</feature>
<evidence type="ECO:0000313" key="3">
    <source>
        <dbReference type="Proteomes" id="UP000193200"/>
    </source>
</evidence>
<dbReference type="InterPro" id="IPR021736">
    <property type="entry name" value="DUF3305"/>
</dbReference>
<protein>
    <recommendedName>
        <fullName evidence="4">Molybdopterin-guanine dinucleotide biosynthesis protein A</fullName>
    </recommendedName>
</protein>
<reference evidence="2 3" key="1">
    <citation type="submission" date="2017-03" db="EMBL/GenBank/DDBJ databases">
        <authorList>
            <person name="Afonso C.L."/>
            <person name="Miller P.J."/>
            <person name="Scott M.A."/>
            <person name="Spackman E."/>
            <person name="Goraichik I."/>
            <person name="Dimitrov K.M."/>
            <person name="Suarez D.L."/>
            <person name="Swayne D.E."/>
        </authorList>
    </citation>
    <scope>NUCLEOTIDE SEQUENCE [LARGE SCALE GENOMIC DNA]</scope>
    <source>
        <strain evidence="2 3">CECT 7691</strain>
    </source>
</reference>
<evidence type="ECO:0000256" key="1">
    <source>
        <dbReference type="SAM" id="MobiDB-lite"/>
    </source>
</evidence>